<feature type="domain" description="O-antigen ligase-related" evidence="6">
    <location>
        <begin position="259"/>
        <end position="398"/>
    </location>
</feature>
<reference evidence="8" key="1">
    <citation type="journal article" date="2019" name="Int. J. Syst. Evol. Microbiol.">
        <title>The Global Catalogue of Microorganisms (GCM) 10K type strain sequencing project: providing services to taxonomists for standard genome sequencing and annotation.</title>
        <authorList>
            <consortium name="The Broad Institute Genomics Platform"/>
            <consortium name="The Broad Institute Genome Sequencing Center for Infectious Disease"/>
            <person name="Wu L."/>
            <person name="Ma J."/>
        </authorList>
    </citation>
    <scope>NUCLEOTIDE SEQUENCE [LARGE SCALE GENOMIC DNA]</scope>
    <source>
        <strain evidence="8">KCTC 33676</strain>
    </source>
</reference>
<feature type="transmembrane region" description="Helical" evidence="5">
    <location>
        <begin position="255"/>
        <end position="286"/>
    </location>
</feature>
<evidence type="ECO:0000256" key="5">
    <source>
        <dbReference type="SAM" id="Phobius"/>
    </source>
</evidence>
<keyword evidence="4 5" id="KW-0472">Membrane</keyword>
<dbReference type="InterPro" id="IPR007016">
    <property type="entry name" value="O-antigen_ligase-rel_domated"/>
</dbReference>
<protein>
    <submittedName>
        <fullName evidence="7">O-antigen ligase family protein</fullName>
    </submittedName>
</protein>
<comment type="subcellular location">
    <subcellularLocation>
        <location evidence="1">Membrane</location>
        <topology evidence="1">Multi-pass membrane protein</topology>
    </subcellularLocation>
</comment>
<proteinExistence type="predicted"/>
<evidence type="ECO:0000313" key="7">
    <source>
        <dbReference type="EMBL" id="MFD2672710.1"/>
    </source>
</evidence>
<keyword evidence="3 5" id="KW-1133">Transmembrane helix</keyword>
<feature type="transmembrane region" description="Helical" evidence="5">
    <location>
        <begin position="26"/>
        <end position="47"/>
    </location>
</feature>
<sequence>MIHRGMIHRGMIDRGMKITAQTGREMAWLGWSSWKLPVGSVLLGMLIGTAVWLSPFLAAALVLGIPLALYALVQPEQTSLLLLVFTAISIQYVFDAVFMGMDLLSLYKLCVLALLLPYVCKAGIHHGLTAPLAAFVALLLISLLLSRPDAVTAMSNSPVKAFIGLAVPFFILIVRWNRETAHKHIQLICLLPLISVLAGGVLHLAGLHELYVIEFTGAFRLSGANISAHLAMLAFVGMIVAVIEMKRNPVKARWFLFFAGLNFAILLATGTRGPILASVAVILYTVWDLCKQFLKGKAYYLIPIGLLTLVIATASFLQWENMKKRSFERSTAEGIDLSGRSEAWSYFIAKGEDTPWFGKGLGAVLYANDGTIFEGFVVPHNEYIRFYYDTGLFGAGLLFVSILVMLGWSLRHAPPVVRPYLVAFFLGFLIYSFSDNTMSTLQFTLPFCWYLNALANVAEP</sequence>
<keyword evidence="8" id="KW-1185">Reference proteome</keyword>
<feature type="transmembrane region" description="Helical" evidence="5">
    <location>
        <begin position="127"/>
        <end position="145"/>
    </location>
</feature>
<evidence type="ECO:0000256" key="2">
    <source>
        <dbReference type="ARBA" id="ARBA00022692"/>
    </source>
</evidence>
<dbReference type="Pfam" id="PF04932">
    <property type="entry name" value="Wzy_C"/>
    <property type="match status" value="1"/>
</dbReference>
<feature type="transmembrane region" description="Helical" evidence="5">
    <location>
        <begin position="226"/>
        <end position="243"/>
    </location>
</feature>
<dbReference type="GO" id="GO:0016874">
    <property type="term" value="F:ligase activity"/>
    <property type="evidence" value="ECO:0007669"/>
    <property type="project" value="UniProtKB-KW"/>
</dbReference>
<feature type="transmembrane region" description="Helical" evidence="5">
    <location>
        <begin position="157"/>
        <end position="175"/>
    </location>
</feature>
<dbReference type="Proteomes" id="UP001597497">
    <property type="component" value="Unassembled WGS sequence"/>
</dbReference>
<comment type="caution">
    <text evidence="7">The sequence shown here is derived from an EMBL/GenBank/DDBJ whole genome shotgun (WGS) entry which is preliminary data.</text>
</comment>
<evidence type="ECO:0000256" key="4">
    <source>
        <dbReference type="ARBA" id="ARBA00023136"/>
    </source>
</evidence>
<feature type="transmembrane region" description="Helical" evidence="5">
    <location>
        <begin position="53"/>
        <end position="73"/>
    </location>
</feature>
<keyword evidence="2 5" id="KW-0812">Transmembrane</keyword>
<name>A0ABW5RDC1_9BACL</name>
<feature type="transmembrane region" description="Helical" evidence="5">
    <location>
        <begin position="80"/>
        <end position="98"/>
    </location>
</feature>
<evidence type="ECO:0000259" key="6">
    <source>
        <dbReference type="Pfam" id="PF04932"/>
    </source>
</evidence>
<dbReference type="InterPro" id="IPR051533">
    <property type="entry name" value="WaaL-like"/>
</dbReference>
<evidence type="ECO:0000256" key="3">
    <source>
        <dbReference type="ARBA" id="ARBA00022989"/>
    </source>
</evidence>
<accession>A0ABW5RDC1</accession>
<keyword evidence="7" id="KW-0436">Ligase</keyword>
<feature type="transmembrane region" description="Helical" evidence="5">
    <location>
        <begin position="298"/>
        <end position="319"/>
    </location>
</feature>
<evidence type="ECO:0000256" key="1">
    <source>
        <dbReference type="ARBA" id="ARBA00004141"/>
    </source>
</evidence>
<evidence type="ECO:0000313" key="8">
    <source>
        <dbReference type="Proteomes" id="UP001597497"/>
    </source>
</evidence>
<feature type="transmembrane region" description="Helical" evidence="5">
    <location>
        <begin position="391"/>
        <end position="410"/>
    </location>
</feature>
<dbReference type="EMBL" id="JBHUMM010000043">
    <property type="protein sequence ID" value="MFD2672710.1"/>
    <property type="molecule type" value="Genomic_DNA"/>
</dbReference>
<dbReference type="RefSeq" id="WP_379930274.1">
    <property type="nucleotide sequence ID" value="NZ_JBHUMM010000043.1"/>
</dbReference>
<feature type="transmembrane region" description="Helical" evidence="5">
    <location>
        <begin position="187"/>
        <end position="206"/>
    </location>
</feature>
<feature type="transmembrane region" description="Helical" evidence="5">
    <location>
        <begin position="416"/>
        <end position="433"/>
    </location>
</feature>
<feature type="transmembrane region" description="Helical" evidence="5">
    <location>
        <begin position="104"/>
        <end position="120"/>
    </location>
</feature>
<gene>
    <name evidence="7" type="ORF">ACFSUC_14175</name>
</gene>
<dbReference type="PANTHER" id="PTHR37422">
    <property type="entry name" value="TEICHURONIC ACID BIOSYNTHESIS PROTEIN TUAE"/>
    <property type="match status" value="1"/>
</dbReference>
<dbReference type="PANTHER" id="PTHR37422:SF13">
    <property type="entry name" value="LIPOPOLYSACCHARIDE BIOSYNTHESIS PROTEIN PA4999-RELATED"/>
    <property type="match status" value="1"/>
</dbReference>
<organism evidence="7 8">
    <name type="scientific">Marinicrinis sediminis</name>
    <dbReference type="NCBI Taxonomy" id="1652465"/>
    <lineage>
        <taxon>Bacteria</taxon>
        <taxon>Bacillati</taxon>
        <taxon>Bacillota</taxon>
        <taxon>Bacilli</taxon>
        <taxon>Bacillales</taxon>
        <taxon>Paenibacillaceae</taxon>
    </lineage>
</organism>